<feature type="region of interest" description="Disordered" evidence="1">
    <location>
        <begin position="133"/>
        <end position="157"/>
    </location>
</feature>
<name>A0A0J6YC61_COCIT</name>
<protein>
    <submittedName>
        <fullName evidence="2">Uncharacterized protein</fullName>
    </submittedName>
</protein>
<evidence type="ECO:0000256" key="1">
    <source>
        <dbReference type="SAM" id="MobiDB-lite"/>
    </source>
</evidence>
<evidence type="ECO:0000313" key="3">
    <source>
        <dbReference type="Proteomes" id="UP000054565"/>
    </source>
</evidence>
<dbReference type="EMBL" id="DS028095">
    <property type="protein sequence ID" value="KMP04654.1"/>
    <property type="molecule type" value="Genomic_DNA"/>
</dbReference>
<feature type="region of interest" description="Disordered" evidence="1">
    <location>
        <begin position="1"/>
        <end position="27"/>
    </location>
</feature>
<accession>A0A0J6YC61</accession>
<dbReference type="Proteomes" id="UP000054565">
    <property type="component" value="Unassembled WGS sequence"/>
</dbReference>
<feature type="compositionally biased region" description="Polar residues" evidence="1">
    <location>
        <begin position="133"/>
        <end position="147"/>
    </location>
</feature>
<evidence type="ECO:0000313" key="2">
    <source>
        <dbReference type="EMBL" id="KMP04654.1"/>
    </source>
</evidence>
<sequence length="285" mass="31007">MGGPGSLTFARQRRLRQPAVRPTANRGRRWAPFPGALRVTLHAADEPSVPDGVFLKRSSLRLLKGALDHNTASSSSYNEAHISGVVKSKQKLPAKKGLGKIQCPNSFLSIYHSVIDNESTVNGSKKDLRIEDANNSSVRSIPTSAGITSKGDGDSRDQIPLGRSDGGFLGAAGFRHWPGLPALSADDLFPDSSRAAPKQGYRIVVEWPELIISANLSHGNYHSRMGHDFSLRARGVVMIEVFPPLPPRLGSVTKREQGSARENHRYLARVPTIGFSRLFTKVSKD</sequence>
<proteinExistence type="predicted"/>
<reference evidence="3" key="1">
    <citation type="journal article" date="2010" name="Genome Res.">
        <title>Population genomic sequencing of Coccidioides fungi reveals recent hybridization and transposon control.</title>
        <authorList>
            <person name="Neafsey D.E."/>
            <person name="Barker B.M."/>
            <person name="Sharpton T.J."/>
            <person name="Stajich J.E."/>
            <person name="Park D.J."/>
            <person name="Whiston E."/>
            <person name="Hung C.-Y."/>
            <person name="McMahan C."/>
            <person name="White J."/>
            <person name="Sykes S."/>
            <person name="Heiman D."/>
            <person name="Young S."/>
            <person name="Zeng Q."/>
            <person name="Abouelleil A."/>
            <person name="Aftuck L."/>
            <person name="Bessette D."/>
            <person name="Brown A."/>
            <person name="FitzGerald M."/>
            <person name="Lui A."/>
            <person name="Macdonald J.P."/>
            <person name="Priest M."/>
            <person name="Orbach M.J."/>
            <person name="Galgiani J.N."/>
            <person name="Kirkland T.N."/>
            <person name="Cole G.T."/>
            <person name="Birren B.W."/>
            <person name="Henn M.R."/>
            <person name="Taylor J.W."/>
            <person name="Rounsley S.D."/>
        </authorList>
    </citation>
    <scope>NUCLEOTIDE SEQUENCE [LARGE SCALE GENOMIC DNA]</scope>
    <source>
        <strain evidence="3">RMSCC 2394</strain>
    </source>
</reference>
<dbReference type="AlphaFoldDB" id="A0A0J6YC61"/>
<gene>
    <name evidence="2" type="ORF">CIRG_04336</name>
</gene>
<organism evidence="2 3">
    <name type="scientific">Coccidioides immitis RMSCC 2394</name>
    <dbReference type="NCBI Taxonomy" id="404692"/>
    <lineage>
        <taxon>Eukaryota</taxon>
        <taxon>Fungi</taxon>
        <taxon>Dikarya</taxon>
        <taxon>Ascomycota</taxon>
        <taxon>Pezizomycotina</taxon>
        <taxon>Eurotiomycetes</taxon>
        <taxon>Eurotiomycetidae</taxon>
        <taxon>Onygenales</taxon>
        <taxon>Onygenaceae</taxon>
        <taxon>Coccidioides</taxon>
    </lineage>
</organism>